<keyword evidence="4" id="KW-1185">Reference proteome</keyword>
<reference evidence="3" key="1">
    <citation type="submission" date="2025-08" db="UniProtKB">
        <authorList>
            <consortium name="Ensembl"/>
        </authorList>
    </citation>
    <scope>IDENTIFICATION</scope>
</reference>
<dbReference type="AlphaFoldDB" id="A0A8C5R494"/>
<dbReference type="Pfam" id="PF15797">
    <property type="entry name" value="DUF4706"/>
    <property type="match status" value="1"/>
</dbReference>
<feature type="compositionally biased region" description="Polar residues" evidence="1">
    <location>
        <begin position="214"/>
        <end position="229"/>
    </location>
</feature>
<sequence>MASMAAAIAAARTSVMSGNRPLDEKERNRFAYFSSLNSMAKKIMQDKERIRERYGADWDKMPPREQDEAIDKVMVDPQLQARYALHRGGSPPDSLPPYPVLRPNTGQKEVHFGEEDVTWKDEHSAPFSWETRSQMEFSIASLSAQDAAIGPAQSDLKQTPKQTGQNNQTKTPHGNQNTKAVQGSKTPNCEGSTSNRKEEESAFWKISMERSRIEGSQSEFQSLTPSQIKSIEKGEKPLPNYYRQDSFQKEKELARSVKTEKPAAVIEKPIPAFEKPLAPAEKQTVVTKQPKTTNHSLPSVLIDFDRPRPSQSSMSTLEDVFLPEPAAPIQSAAQTVSQSIKPVNESSISEESQRFSQVGKNLLLLPPFLIIHKIKLENKVLVLYSL</sequence>
<feature type="region of interest" description="Disordered" evidence="1">
    <location>
        <begin position="214"/>
        <end position="245"/>
    </location>
</feature>
<reference evidence="3" key="2">
    <citation type="submission" date="2025-09" db="UniProtKB">
        <authorList>
            <consortium name="Ensembl"/>
        </authorList>
    </citation>
    <scope>IDENTIFICATION</scope>
</reference>
<evidence type="ECO:0000313" key="4">
    <source>
        <dbReference type="Proteomes" id="UP000694569"/>
    </source>
</evidence>
<dbReference type="PANTHER" id="PTHR34394:SF1">
    <property type="entry name" value="SIMILAR TO RIKEN CDNA 2310022B05"/>
    <property type="match status" value="1"/>
</dbReference>
<dbReference type="PANTHER" id="PTHR34394">
    <property type="entry name" value="SIMILAR TO RIKEN CDNA 2310022B05"/>
    <property type="match status" value="1"/>
</dbReference>
<evidence type="ECO:0000313" key="3">
    <source>
        <dbReference type="Ensembl" id="ENSLLEP00000046423.1"/>
    </source>
</evidence>
<protein>
    <submittedName>
        <fullName evidence="3">Chromosome 1 open reading frame 198</fullName>
    </submittedName>
</protein>
<feature type="region of interest" description="Disordered" evidence="1">
    <location>
        <begin position="144"/>
        <end position="202"/>
    </location>
</feature>
<organism evidence="3 4">
    <name type="scientific">Leptobrachium leishanense</name>
    <name type="common">Leishan spiny toad</name>
    <dbReference type="NCBI Taxonomy" id="445787"/>
    <lineage>
        <taxon>Eukaryota</taxon>
        <taxon>Metazoa</taxon>
        <taxon>Chordata</taxon>
        <taxon>Craniata</taxon>
        <taxon>Vertebrata</taxon>
        <taxon>Euteleostomi</taxon>
        <taxon>Amphibia</taxon>
        <taxon>Batrachia</taxon>
        <taxon>Anura</taxon>
        <taxon>Pelobatoidea</taxon>
        <taxon>Megophryidae</taxon>
        <taxon>Leptobrachium</taxon>
    </lineage>
</organism>
<dbReference type="GeneTree" id="ENSGT00390000018361"/>
<evidence type="ECO:0000256" key="1">
    <source>
        <dbReference type="SAM" id="MobiDB-lite"/>
    </source>
</evidence>
<dbReference type="Ensembl" id="ENSLLET00000048262.1">
    <property type="protein sequence ID" value="ENSLLEP00000046423.1"/>
    <property type="gene ID" value="ENSLLEG00000029424.1"/>
</dbReference>
<dbReference type="Proteomes" id="UP000694569">
    <property type="component" value="Unplaced"/>
</dbReference>
<feature type="region of interest" description="Disordered" evidence="1">
    <location>
        <begin position="85"/>
        <end position="105"/>
    </location>
</feature>
<dbReference type="InterPro" id="IPR031600">
    <property type="entry name" value="DUF4706"/>
</dbReference>
<feature type="domain" description="DUF4706" evidence="2">
    <location>
        <begin position="31"/>
        <end position="138"/>
    </location>
</feature>
<proteinExistence type="predicted"/>
<accession>A0A8C5R494</accession>
<gene>
    <name evidence="3" type="primary">C1orf198</name>
</gene>
<evidence type="ECO:0000259" key="2">
    <source>
        <dbReference type="Pfam" id="PF15797"/>
    </source>
</evidence>
<name>A0A8C5R494_9ANUR</name>
<dbReference type="OrthoDB" id="5984457at2759"/>
<feature type="compositionally biased region" description="Polar residues" evidence="1">
    <location>
        <begin position="155"/>
        <end position="194"/>
    </location>
</feature>